<dbReference type="CDD" id="cd09917">
    <property type="entry name" value="F-box_SF"/>
    <property type="match status" value="1"/>
</dbReference>
<name>A0A1E3BE19_ASPCR</name>
<protein>
    <recommendedName>
        <fullName evidence="1">F-box domain-containing protein</fullName>
    </recommendedName>
</protein>
<keyword evidence="3" id="KW-1185">Reference proteome</keyword>
<dbReference type="OrthoDB" id="4191831at2759"/>
<gene>
    <name evidence="2" type="ORF">SI65_05253</name>
</gene>
<dbReference type="EMBL" id="JXNT01000005">
    <property type="protein sequence ID" value="ODM18636.1"/>
    <property type="molecule type" value="Genomic_DNA"/>
</dbReference>
<sequence length="245" mass="27970">MAMTEPIAASSGTRSLQLLPIDCWMDVLDYLSYGDLASVALVSKDFHAFTTPFMYRTLSWNWNTTVPRRRFYGYCGLFLKRPDLAFSIHNVSILSSTDRMQSIHWERPWCDMNWEKESASYTNVIEQAQAIVTRAQLPNGSHWIQKIQLGVPYVFTTMLLSQLHELKSLQLDCLFISIRESPGIMLGHALFTVPEGVLSTFNSLETVDYGGNARIQEEIRAIGDLRHADGYEHIDHGYWRTCIGP</sequence>
<comment type="caution">
    <text evidence="2">The sequence shown here is derived from an EMBL/GenBank/DDBJ whole genome shotgun (WGS) entry which is preliminary data.</text>
</comment>
<evidence type="ECO:0000259" key="1">
    <source>
        <dbReference type="PROSITE" id="PS50181"/>
    </source>
</evidence>
<reference evidence="2 3" key="1">
    <citation type="journal article" date="2016" name="BMC Genomics">
        <title>Comparative genomic and transcriptomic analyses of the Fuzhuan brick tea-fermentation fungus Aspergillus cristatus.</title>
        <authorList>
            <person name="Ge Y."/>
            <person name="Wang Y."/>
            <person name="Liu Y."/>
            <person name="Tan Y."/>
            <person name="Ren X."/>
            <person name="Zhang X."/>
            <person name="Hyde K.D."/>
            <person name="Liu Y."/>
            <person name="Liu Z."/>
        </authorList>
    </citation>
    <scope>NUCLEOTIDE SEQUENCE [LARGE SCALE GENOMIC DNA]</scope>
    <source>
        <strain evidence="2 3">GZAAS20.1005</strain>
    </source>
</reference>
<dbReference type="SUPFAM" id="SSF81383">
    <property type="entry name" value="F-box domain"/>
    <property type="match status" value="1"/>
</dbReference>
<proteinExistence type="predicted"/>
<dbReference type="Pfam" id="PF00646">
    <property type="entry name" value="F-box"/>
    <property type="match status" value="1"/>
</dbReference>
<dbReference type="PROSITE" id="PS50181">
    <property type="entry name" value="FBOX"/>
    <property type="match status" value="1"/>
</dbReference>
<dbReference type="VEuPathDB" id="FungiDB:SI65_05253"/>
<accession>A0A1E3BE19</accession>
<dbReference type="InterPro" id="IPR036047">
    <property type="entry name" value="F-box-like_dom_sf"/>
</dbReference>
<dbReference type="AlphaFoldDB" id="A0A1E3BE19"/>
<dbReference type="Proteomes" id="UP000094569">
    <property type="component" value="Unassembled WGS sequence"/>
</dbReference>
<dbReference type="InterPro" id="IPR001810">
    <property type="entry name" value="F-box_dom"/>
</dbReference>
<organism evidence="2 3">
    <name type="scientific">Aspergillus cristatus</name>
    <name type="common">Chinese Fuzhuan brick tea-fermentation fungus</name>
    <name type="synonym">Eurotium cristatum</name>
    <dbReference type="NCBI Taxonomy" id="573508"/>
    <lineage>
        <taxon>Eukaryota</taxon>
        <taxon>Fungi</taxon>
        <taxon>Dikarya</taxon>
        <taxon>Ascomycota</taxon>
        <taxon>Pezizomycotina</taxon>
        <taxon>Eurotiomycetes</taxon>
        <taxon>Eurotiomycetidae</taxon>
        <taxon>Eurotiales</taxon>
        <taxon>Aspergillaceae</taxon>
        <taxon>Aspergillus</taxon>
        <taxon>Aspergillus subgen. Aspergillus</taxon>
    </lineage>
</organism>
<feature type="domain" description="F-box" evidence="1">
    <location>
        <begin position="13"/>
        <end position="58"/>
    </location>
</feature>
<evidence type="ECO:0000313" key="2">
    <source>
        <dbReference type="EMBL" id="ODM18636.1"/>
    </source>
</evidence>
<evidence type="ECO:0000313" key="3">
    <source>
        <dbReference type="Proteomes" id="UP000094569"/>
    </source>
</evidence>